<reference evidence="1" key="1">
    <citation type="submission" date="2023-04" db="EMBL/GenBank/DDBJ databases">
        <title>Draft Genome sequencing of Naganishia species isolated from polar environments using Oxford Nanopore Technology.</title>
        <authorList>
            <person name="Leo P."/>
            <person name="Venkateswaran K."/>
        </authorList>
    </citation>
    <scope>NUCLEOTIDE SEQUENCE</scope>
    <source>
        <strain evidence="1">DBVPG 5303</strain>
    </source>
</reference>
<gene>
    <name evidence="1" type="ORF">QFC24_005313</name>
</gene>
<evidence type="ECO:0000313" key="1">
    <source>
        <dbReference type="EMBL" id="KAJ9120357.1"/>
    </source>
</evidence>
<dbReference type="EMBL" id="JASBWV010000021">
    <property type="protein sequence ID" value="KAJ9120357.1"/>
    <property type="molecule type" value="Genomic_DNA"/>
</dbReference>
<proteinExistence type="predicted"/>
<protein>
    <submittedName>
        <fullName evidence="1">Uncharacterized protein</fullName>
    </submittedName>
</protein>
<comment type="caution">
    <text evidence="1">The sequence shown here is derived from an EMBL/GenBank/DDBJ whole genome shotgun (WGS) entry which is preliminary data.</text>
</comment>
<keyword evidence="2" id="KW-1185">Reference proteome</keyword>
<sequence>MNHGPAFQKLNTQIRTDCKEEQKKGYYGDGFYSSGIHLESSIVVQGGVIAAGDAPEYICGGAANRQAPNKKARTGRGAGGRKRGLQADGQASTSSGAQTAKKRKAGSSNTRVFEGREDAVRIDGAPEITKDELKRVKALVNERKAAFRASLGLTIKAATEKAMQSLTPAERRVIETSTHGKRARDIRAAHFERLLATKTEQDKPVLGEEDTKPTSTKAEETADDTSDASDSVAGGEDEGGLDEYAQDFLGEMDEEEKRVAKGDDTQTTASQFGKSMIDDEKRRARADLLGLNAGGRSIGASSSQHKSRSPSRDVKQRGRSEDDDVIVIQD</sequence>
<evidence type="ECO:0000313" key="2">
    <source>
        <dbReference type="Proteomes" id="UP001234202"/>
    </source>
</evidence>
<organism evidence="1 2">
    <name type="scientific">Naganishia onofrii</name>
    <dbReference type="NCBI Taxonomy" id="1851511"/>
    <lineage>
        <taxon>Eukaryota</taxon>
        <taxon>Fungi</taxon>
        <taxon>Dikarya</taxon>
        <taxon>Basidiomycota</taxon>
        <taxon>Agaricomycotina</taxon>
        <taxon>Tremellomycetes</taxon>
        <taxon>Filobasidiales</taxon>
        <taxon>Filobasidiaceae</taxon>
        <taxon>Naganishia</taxon>
    </lineage>
</organism>
<name>A0ACC2XAM9_9TREE</name>
<accession>A0ACC2XAM9</accession>
<dbReference type="Proteomes" id="UP001234202">
    <property type="component" value="Unassembled WGS sequence"/>
</dbReference>